<dbReference type="AlphaFoldDB" id="A0A1W1UBD0"/>
<protein>
    <submittedName>
        <fullName evidence="2">Vancomycin resistance protein YoaR, contains peptidoglycan-binding and VanW domains</fullName>
    </submittedName>
</protein>
<evidence type="ECO:0000256" key="1">
    <source>
        <dbReference type="SAM" id="SignalP"/>
    </source>
</evidence>
<organism evidence="2 3">
    <name type="scientific">Deinococcus hopiensis KR-140</name>
    <dbReference type="NCBI Taxonomy" id="695939"/>
    <lineage>
        <taxon>Bacteria</taxon>
        <taxon>Thermotogati</taxon>
        <taxon>Deinococcota</taxon>
        <taxon>Deinococci</taxon>
        <taxon>Deinococcales</taxon>
        <taxon>Deinococcaceae</taxon>
        <taxon>Deinococcus</taxon>
    </lineage>
</organism>
<dbReference type="InterPro" id="IPR052913">
    <property type="entry name" value="Glycopeptide_resist_protein"/>
</dbReference>
<dbReference type="EMBL" id="FWWU01000002">
    <property type="protein sequence ID" value="SMB78342.1"/>
    <property type="molecule type" value="Genomic_DNA"/>
</dbReference>
<dbReference type="Proteomes" id="UP000192582">
    <property type="component" value="Unassembled WGS sequence"/>
</dbReference>
<keyword evidence="1" id="KW-0732">Signal</keyword>
<dbReference type="RefSeq" id="WP_245808083.1">
    <property type="nucleotide sequence ID" value="NZ_FWWU01000002.1"/>
</dbReference>
<gene>
    <name evidence="2" type="ORF">SAMN00790413_06611</name>
</gene>
<proteinExistence type="predicted"/>
<dbReference type="STRING" id="695939.SAMN00790413_06611"/>
<sequence length="381" mass="42121">MRAASVLRDLAALLVLQTWAAQAQPVTQITLRLSAPEPLMTAGQVQRPLLHRSFSLRVGTVGLKGLTPQLNRIYARVEARRPREIRFSRSGDQWVARAQTGWKVDRAATEAQLRRALARGQMTSPVVVRLQAPARSVRWAHAQGLRHLAGEQTRFTGSPAFRVQNIRLGSARIHGTWVAPGQAFDFNARVGQITPARGFAAGYVILGPTLSLEPGGGICQVSTTVFRAAYRAGLPITERHPHSYQVAYYGTPGLDAAVYAPTKNLRWLNDTARPILVQASWDLQRQSLRVDLFGRPDGRRVWVGAPHVSDTRLPAPPTYVAEQAMGLGETRRIDMPASGARVSVVRQVRYPDGRLRRLETGSVYRPWGGVFAVHPQDPRLR</sequence>
<dbReference type="InterPro" id="IPR007391">
    <property type="entry name" value="Vancomycin_resist_VanW"/>
</dbReference>
<evidence type="ECO:0000313" key="2">
    <source>
        <dbReference type="EMBL" id="SMB78342.1"/>
    </source>
</evidence>
<dbReference type="PANTHER" id="PTHR35788">
    <property type="entry name" value="EXPORTED PROTEIN-RELATED"/>
    <property type="match status" value="1"/>
</dbReference>
<feature type="chain" id="PRO_5012190351" evidence="1">
    <location>
        <begin position="24"/>
        <end position="381"/>
    </location>
</feature>
<reference evidence="2 3" key="1">
    <citation type="submission" date="2017-04" db="EMBL/GenBank/DDBJ databases">
        <authorList>
            <person name="Afonso C.L."/>
            <person name="Miller P.J."/>
            <person name="Scott M.A."/>
            <person name="Spackman E."/>
            <person name="Goraichik I."/>
            <person name="Dimitrov K.M."/>
            <person name="Suarez D.L."/>
            <person name="Swayne D.E."/>
        </authorList>
    </citation>
    <scope>NUCLEOTIDE SEQUENCE [LARGE SCALE GENOMIC DNA]</scope>
    <source>
        <strain evidence="2 3">KR-140</strain>
    </source>
</reference>
<name>A0A1W1UBD0_9DEIO</name>
<feature type="signal peptide" evidence="1">
    <location>
        <begin position="1"/>
        <end position="23"/>
    </location>
</feature>
<dbReference type="PANTHER" id="PTHR35788:SF1">
    <property type="entry name" value="EXPORTED PROTEIN"/>
    <property type="match status" value="1"/>
</dbReference>
<keyword evidence="3" id="KW-1185">Reference proteome</keyword>
<accession>A0A1W1UBD0</accession>
<evidence type="ECO:0000313" key="3">
    <source>
        <dbReference type="Proteomes" id="UP000192582"/>
    </source>
</evidence>
<dbReference type="Pfam" id="PF04294">
    <property type="entry name" value="VanW"/>
    <property type="match status" value="1"/>
</dbReference>